<dbReference type="AlphaFoldDB" id="A0A8J3B8K3"/>
<evidence type="ECO:0000313" key="2">
    <source>
        <dbReference type="EMBL" id="GGJ87386.1"/>
    </source>
</evidence>
<dbReference type="EMBL" id="BMQB01000003">
    <property type="protein sequence ID" value="GGJ87386.1"/>
    <property type="molecule type" value="Genomic_DNA"/>
</dbReference>
<dbReference type="SUPFAM" id="SSF50370">
    <property type="entry name" value="Ricin B-like lectins"/>
    <property type="match status" value="1"/>
</dbReference>
<feature type="region of interest" description="Disordered" evidence="1">
    <location>
        <begin position="603"/>
        <end position="650"/>
    </location>
</feature>
<protein>
    <recommendedName>
        <fullName evidence="4">Ricin B lectin domain-containing protein</fullName>
    </recommendedName>
</protein>
<dbReference type="RefSeq" id="WP_189169464.1">
    <property type="nucleotide sequence ID" value="NZ_BMQB01000003.1"/>
</dbReference>
<dbReference type="PROSITE" id="PS50231">
    <property type="entry name" value="RICIN_B_LECTIN"/>
    <property type="match status" value="2"/>
</dbReference>
<feature type="compositionally biased region" description="Low complexity" evidence="1">
    <location>
        <begin position="606"/>
        <end position="629"/>
    </location>
</feature>
<organism evidence="2 3">
    <name type="scientific">Pilimelia anulata</name>
    <dbReference type="NCBI Taxonomy" id="53371"/>
    <lineage>
        <taxon>Bacteria</taxon>
        <taxon>Bacillati</taxon>
        <taxon>Actinomycetota</taxon>
        <taxon>Actinomycetes</taxon>
        <taxon>Micromonosporales</taxon>
        <taxon>Micromonosporaceae</taxon>
        <taxon>Pilimelia</taxon>
    </lineage>
</organism>
<name>A0A8J3B8K3_9ACTN</name>
<evidence type="ECO:0008006" key="4">
    <source>
        <dbReference type="Google" id="ProtNLM"/>
    </source>
</evidence>
<evidence type="ECO:0000313" key="3">
    <source>
        <dbReference type="Proteomes" id="UP000649739"/>
    </source>
</evidence>
<reference evidence="2" key="2">
    <citation type="submission" date="2020-09" db="EMBL/GenBank/DDBJ databases">
        <authorList>
            <person name="Sun Q."/>
            <person name="Ohkuma M."/>
        </authorList>
    </citation>
    <scope>NUCLEOTIDE SEQUENCE</scope>
    <source>
        <strain evidence="2">JCM 3090</strain>
    </source>
</reference>
<gene>
    <name evidence="2" type="ORF">GCM10010123_16240</name>
</gene>
<dbReference type="Gene3D" id="2.80.10.50">
    <property type="match status" value="1"/>
</dbReference>
<reference evidence="2" key="1">
    <citation type="journal article" date="2014" name="Int. J. Syst. Evol. Microbiol.">
        <title>Complete genome sequence of Corynebacterium casei LMG S-19264T (=DSM 44701T), isolated from a smear-ripened cheese.</title>
        <authorList>
            <consortium name="US DOE Joint Genome Institute (JGI-PGF)"/>
            <person name="Walter F."/>
            <person name="Albersmeier A."/>
            <person name="Kalinowski J."/>
            <person name="Ruckert C."/>
        </authorList>
    </citation>
    <scope>NUCLEOTIDE SEQUENCE</scope>
    <source>
        <strain evidence="2">JCM 3090</strain>
    </source>
</reference>
<evidence type="ECO:0000256" key="1">
    <source>
        <dbReference type="SAM" id="MobiDB-lite"/>
    </source>
</evidence>
<accession>A0A8J3B8K3</accession>
<keyword evidence="3" id="KW-1185">Reference proteome</keyword>
<proteinExistence type="predicted"/>
<sequence length="650" mass="68284">MSGRRRWWRDERGSLPMVLLLTLVGVSLSAVITPTVVRQAGATREAVSRERELDAARAGLAVAQARIRGAVDPARPGVLDRTRLPCGTPLAGTVDAAGSAIRYRVEISYFAGDPLAVGATALPCATGGGPGTAPAYARLRSWGSAAAAGEIRRPGEYRYLAGTYVFAAVRAGFDPNVPRQISLYSPPQTVLGTFGFLLSPVMAIFLRQKVCLDAGTDAAVPPAGTPLTGRDCATRPTLRQNFLYRDDLALMHAGSYAAGRPMCVDAGDVHTAGRQVTLEPCGSGQAGWRHRWYYNSANNFEGVKPQDGPRSADELDGFCLNRPRAAVGGAYPIILGTAAAQQCHKEIPDGLAALDVFSDLLNLIEGYGLQSWSFLDDVGPGLAGDAQGSDCTVEAGRPCRAGQLVNVGLRSMCLEHRLGELYGPMVAKECTEHPVTDRIDPEQLWHVPLPAAGQTSATGPIYQVVDGRTYCLSANDQAASQVIGGLLALVTLTSDWPDFAGRAACNPKTASGALLWRVNGDTGNAAASFRIESTSTRQCLAVGEESDLNKPNLATLITQVMQGVARLLGTQIALPLDPFVYEWTGTHNGLKVVLRTCSGSDRQKWASPLGQPLPAAGAAAPAAPGAGQSSEPRALRDIAEEEPGPAGAGG</sequence>
<dbReference type="InterPro" id="IPR035992">
    <property type="entry name" value="Ricin_B-like_lectins"/>
</dbReference>
<comment type="caution">
    <text evidence="2">The sequence shown here is derived from an EMBL/GenBank/DDBJ whole genome shotgun (WGS) entry which is preliminary data.</text>
</comment>
<dbReference type="Proteomes" id="UP000649739">
    <property type="component" value="Unassembled WGS sequence"/>
</dbReference>